<sequence>MPIKDILTVLDLAGDQPAAKYALEFGRNYDAHVTGLAVSFEPVVPAFAAAPMPVDYLQAAHEQAVAAATEAKKEFDELARLAGVKSESRLAEILTGGPLENVLVHCRPTDLVVIGQANPDKPEPMRELLIETVLFESGVPVLLVPYIGSKSFQPKNVLVGWDGSSTATRAIHAALPVLEKAEKITVLVVEKKATKATGQPGADVANYLARHNMDVTVEVVTNPQAGIADTVLNHVSDNSNDLVVMGGYGHSRMREFLFGGATREILEAMTVPVLMAH</sequence>
<comment type="similarity">
    <text evidence="1">Belongs to the universal stress protein A family.</text>
</comment>
<evidence type="ECO:0000313" key="3">
    <source>
        <dbReference type="EMBL" id="CTQ44834.1"/>
    </source>
</evidence>
<dbReference type="AlphaFoldDB" id="A0A0M6Y549"/>
<keyword evidence="4" id="KW-1185">Reference proteome</keyword>
<dbReference type="PANTHER" id="PTHR46268">
    <property type="entry name" value="STRESS RESPONSE PROTEIN NHAX"/>
    <property type="match status" value="1"/>
</dbReference>
<dbReference type="Proteomes" id="UP000048926">
    <property type="component" value="Unassembled WGS sequence"/>
</dbReference>
<dbReference type="Pfam" id="PF00582">
    <property type="entry name" value="Usp"/>
    <property type="match status" value="1"/>
</dbReference>
<dbReference type="Gene3D" id="3.40.50.12370">
    <property type="match status" value="1"/>
</dbReference>
<dbReference type="InterPro" id="IPR006015">
    <property type="entry name" value="Universal_stress_UspA"/>
</dbReference>
<organism evidence="3 4">
    <name type="scientific">Roseibium aggregatum</name>
    <dbReference type="NCBI Taxonomy" id="187304"/>
    <lineage>
        <taxon>Bacteria</taxon>
        <taxon>Pseudomonadati</taxon>
        <taxon>Pseudomonadota</taxon>
        <taxon>Alphaproteobacteria</taxon>
        <taxon>Hyphomicrobiales</taxon>
        <taxon>Stappiaceae</taxon>
        <taxon>Roseibium</taxon>
    </lineage>
</organism>
<gene>
    <name evidence="3" type="ORF">LAL4801_03281</name>
</gene>
<dbReference type="KEGG" id="lagg:B0E33_06920"/>
<dbReference type="InterPro" id="IPR006016">
    <property type="entry name" value="UspA"/>
</dbReference>
<dbReference type="STRING" id="187304.B0E33_06920"/>
<dbReference type="CDD" id="cd00293">
    <property type="entry name" value="USP-like"/>
    <property type="match status" value="1"/>
</dbReference>
<dbReference type="PANTHER" id="PTHR46268:SF15">
    <property type="entry name" value="UNIVERSAL STRESS PROTEIN HP_0031"/>
    <property type="match status" value="1"/>
</dbReference>
<dbReference type="EMBL" id="CXST01000002">
    <property type="protein sequence ID" value="CTQ44834.1"/>
    <property type="molecule type" value="Genomic_DNA"/>
</dbReference>
<name>A0A0M6Y549_9HYPH</name>
<accession>A0A0M6Y549</accession>
<evidence type="ECO:0000313" key="4">
    <source>
        <dbReference type="Proteomes" id="UP000048926"/>
    </source>
</evidence>
<dbReference type="RefSeq" id="WP_055657672.1">
    <property type="nucleotide sequence ID" value="NZ_CP045617.1"/>
</dbReference>
<proteinExistence type="inferred from homology"/>
<dbReference type="SUPFAM" id="SSF52402">
    <property type="entry name" value="Adenine nucleotide alpha hydrolases-like"/>
    <property type="match status" value="2"/>
</dbReference>
<evidence type="ECO:0000256" key="1">
    <source>
        <dbReference type="ARBA" id="ARBA00008791"/>
    </source>
</evidence>
<reference evidence="4" key="1">
    <citation type="submission" date="2015-07" db="EMBL/GenBank/DDBJ databases">
        <authorList>
            <person name="Rodrigo-Torres Lidia"/>
            <person name="Arahal R.David."/>
        </authorList>
    </citation>
    <scope>NUCLEOTIDE SEQUENCE [LARGE SCALE GENOMIC DNA]</scope>
    <source>
        <strain evidence="4">CECT 4801</strain>
    </source>
</reference>
<feature type="domain" description="UspA" evidence="2">
    <location>
        <begin position="155"/>
        <end position="276"/>
    </location>
</feature>
<protein>
    <submittedName>
        <fullName evidence="3">Universal stress protein family protein</fullName>
    </submittedName>
</protein>
<evidence type="ECO:0000259" key="2">
    <source>
        <dbReference type="Pfam" id="PF00582"/>
    </source>
</evidence>
<dbReference type="OrthoDB" id="9804721at2"/>
<dbReference type="PRINTS" id="PR01438">
    <property type="entry name" value="UNVRSLSTRESS"/>
</dbReference>